<evidence type="ECO:0000256" key="1">
    <source>
        <dbReference type="SAM" id="MobiDB-lite"/>
    </source>
</evidence>
<feature type="compositionally biased region" description="Basic and acidic residues" evidence="1">
    <location>
        <begin position="64"/>
        <end position="75"/>
    </location>
</feature>
<sequence length="161" mass="18235">PRWSVRMPSGQGAWSGPPPGHSAPRRWLRCSGPGPACTRPRGRWRCPRPAGYTPAGSGISARPTEAERPREPKIPMRLDTQNILFYSSGQLTKKMFLPSSQRRHLHTPHSIAPTSRRRTGHVSGLSRLLFHFHTFLRLPPVAPRHFGRNDRRRTLRGDVQC</sequence>
<feature type="region of interest" description="Disordered" evidence="1">
    <location>
        <begin position="99"/>
        <end position="119"/>
    </location>
</feature>
<reference evidence="2" key="2">
    <citation type="submission" date="2025-05" db="UniProtKB">
        <authorList>
            <consortium name="Ensembl"/>
        </authorList>
    </citation>
    <scope>IDENTIFICATION</scope>
</reference>
<protein>
    <submittedName>
        <fullName evidence="2">Uncharacterized protein</fullName>
    </submittedName>
</protein>
<dbReference type="Proteomes" id="UP000694580">
    <property type="component" value="Chromosome 7"/>
</dbReference>
<keyword evidence="3" id="KW-1185">Reference proteome</keyword>
<dbReference type="Ensembl" id="ENSDCDT00010018601.1">
    <property type="protein sequence ID" value="ENSDCDP00010017549.1"/>
    <property type="gene ID" value="ENSDCDG00010008032.1"/>
</dbReference>
<reference evidence="2 3" key="1">
    <citation type="submission" date="2020-06" db="EMBL/GenBank/DDBJ databases">
        <authorList>
            <consortium name="Wellcome Sanger Institute Data Sharing"/>
        </authorList>
    </citation>
    <scope>NUCLEOTIDE SEQUENCE [LARGE SCALE GENOMIC DNA]</scope>
</reference>
<proteinExistence type="predicted"/>
<name>A0A8C4ATS3_9TELE</name>
<evidence type="ECO:0000313" key="2">
    <source>
        <dbReference type="Ensembl" id="ENSDCDP00010022317.1"/>
    </source>
</evidence>
<evidence type="ECO:0000313" key="3">
    <source>
        <dbReference type="Proteomes" id="UP000694580"/>
    </source>
</evidence>
<dbReference type="Ensembl" id="ENSDCDT00010026402.1">
    <property type="protein sequence ID" value="ENSDCDP00010022317.1"/>
    <property type="gene ID" value="ENSDCDG00010012874.1"/>
</dbReference>
<organism evidence="2 3">
    <name type="scientific">Denticeps clupeoides</name>
    <name type="common">denticle herring</name>
    <dbReference type="NCBI Taxonomy" id="299321"/>
    <lineage>
        <taxon>Eukaryota</taxon>
        <taxon>Metazoa</taxon>
        <taxon>Chordata</taxon>
        <taxon>Craniata</taxon>
        <taxon>Vertebrata</taxon>
        <taxon>Euteleostomi</taxon>
        <taxon>Actinopterygii</taxon>
        <taxon>Neopterygii</taxon>
        <taxon>Teleostei</taxon>
        <taxon>Clupei</taxon>
        <taxon>Clupeiformes</taxon>
        <taxon>Denticipitoidei</taxon>
        <taxon>Denticipitidae</taxon>
        <taxon>Denticeps</taxon>
    </lineage>
</organism>
<accession>A0A8C4ATS3</accession>
<feature type="region of interest" description="Disordered" evidence="1">
    <location>
        <begin position="1"/>
        <end position="75"/>
    </location>
</feature>
<dbReference type="AlphaFoldDB" id="A0A8C4ATS3"/>
<dbReference type="GeneTree" id="ENSGT01120000278128"/>